<keyword evidence="3" id="KW-1185">Reference proteome</keyword>
<dbReference type="AlphaFoldDB" id="A0A9D3X960"/>
<gene>
    <name evidence="2" type="ORF">KIL84_020913</name>
</gene>
<proteinExistence type="predicted"/>
<protein>
    <submittedName>
        <fullName evidence="2">Uncharacterized protein</fullName>
    </submittedName>
</protein>
<evidence type="ECO:0000313" key="2">
    <source>
        <dbReference type="EMBL" id="KAH1176179.1"/>
    </source>
</evidence>
<feature type="compositionally biased region" description="Polar residues" evidence="1">
    <location>
        <begin position="26"/>
        <end position="36"/>
    </location>
</feature>
<comment type="caution">
    <text evidence="2">The sequence shown here is derived from an EMBL/GenBank/DDBJ whole genome shotgun (WGS) entry which is preliminary data.</text>
</comment>
<dbReference type="EMBL" id="JAHDVG010000475">
    <property type="protein sequence ID" value="KAH1176179.1"/>
    <property type="molecule type" value="Genomic_DNA"/>
</dbReference>
<feature type="compositionally biased region" description="Low complexity" evidence="1">
    <location>
        <begin position="1"/>
        <end position="12"/>
    </location>
</feature>
<reference evidence="2" key="1">
    <citation type="submission" date="2021-09" db="EMBL/GenBank/DDBJ databases">
        <title>The genome of Mauremys mutica provides insights into the evolution of semi-aquatic lifestyle.</title>
        <authorList>
            <person name="Gong S."/>
            <person name="Gao Y."/>
        </authorList>
    </citation>
    <scope>NUCLEOTIDE SEQUENCE</scope>
    <source>
        <strain evidence="2">MM-2020</strain>
        <tissue evidence="2">Muscle</tissue>
    </source>
</reference>
<accession>A0A9D3X960</accession>
<name>A0A9D3X960_9SAUR</name>
<organism evidence="2 3">
    <name type="scientific">Mauremys mutica</name>
    <name type="common">yellowpond turtle</name>
    <dbReference type="NCBI Taxonomy" id="74926"/>
    <lineage>
        <taxon>Eukaryota</taxon>
        <taxon>Metazoa</taxon>
        <taxon>Chordata</taxon>
        <taxon>Craniata</taxon>
        <taxon>Vertebrata</taxon>
        <taxon>Euteleostomi</taxon>
        <taxon>Archelosauria</taxon>
        <taxon>Testudinata</taxon>
        <taxon>Testudines</taxon>
        <taxon>Cryptodira</taxon>
        <taxon>Durocryptodira</taxon>
        <taxon>Testudinoidea</taxon>
        <taxon>Geoemydidae</taxon>
        <taxon>Geoemydinae</taxon>
        <taxon>Mauremys</taxon>
    </lineage>
</organism>
<dbReference type="Proteomes" id="UP000827986">
    <property type="component" value="Unassembled WGS sequence"/>
</dbReference>
<evidence type="ECO:0000313" key="3">
    <source>
        <dbReference type="Proteomes" id="UP000827986"/>
    </source>
</evidence>
<feature type="region of interest" description="Disordered" evidence="1">
    <location>
        <begin position="1"/>
        <end position="37"/>
    </location>
</feature>
<sequence length="105" mass="10887">MHGLGLETTLEGEGPKSPPPAPYKRQQPSAIQSSSELPAVRRTGLVLGTAAGIAQGHAVLSTATRWGRGAERQEFNTKPQLSLSCLGIFGRAAGLDPAASPRSGR</sequence>
<evidence type="ECO:0000256" key="1">
    <source>
        <dbReference type="SAM" id="MobiDB-lite"/>
    </source>
</evidence>